<dbReference type="PANTHER" id="PTHR11451">
    <property type="entry name" value="THREONINE-TRNA LIGASE"/>
    <property type="match status" value="1"/>
</dbReference>
<evidence type="ECO:0000256" key="3">
    <source>
        <dbReference type="ARBA" id="ARBA00022598"/>
    </source>
</evidence>
<keyword evidence="3" id="KW-0436">Ligase</keyword>
<dbReference type="Gene3D" id="3.30.980.10">
    <property type="entry name" value="Threonyl-trna Synthetase, Chain A, domain 2"/>
    <property type="match status" value="1"/>
</dbReference>
<accession>X1IJ74</accession>
<keyword evidence="5" id="KW-0547">Nucleotide-binding</keyword>
<dbReference type="GO" id="GO:0005524">
    <property type="term" value="F:ATP binding"/>
    <property type="evidence" value="ECO:0007669"/>
    <property type="project" value="UniProtKB-KW"/>
</dbReference>
<evidence type="ECO:0000256" key="4">
    <source>
        <dbReference type="ARBA" id="ARBA00022723"/>
    </source>
</evidence>
<evidence type="ECO:0000256" key="11">
    <source>
        <dbReference type="ARBA" id="ARBA00049515"/>
    </source>
</evidence>
<keyword evidence="4" id="KW-0479">Metal-binding</keyword>
<evidence type="ECO:0000313" key="13">
    <source>
        <dbReference type="EMBL" id="GAH82446.1"/>
    </source>
</evidence>
<evidence type="ECO:0000256" key="2">
    <source>
        <dbReference type="ARBA" id="ARBA00013163"/>
    </source>
</evidence>
<organism evidence="13">
    <name type="scientific">marine sediment metagenome</name>
    <dbReference type="NCBI Taxonomy" id="412755"/>
    <lineage>
        <taxon>unclassified sequences</taxon>
        <taxon>metagenomes</taxon>
        <taxon>ecological metagenomes</taxon>
    </lineage>
</organism>
<keyword evidence="7" id="KW-0067">ATP-binding</keyword>
<feature type="domain" description="Threonyl/alanyl tRNA synthetase SAD" evidence="12">
    <location>
        <begin position="113"/>
        <end position="162"/>
    </location>
</feature>
<dbReference type="EMBL" id="BARU01035607">
    <property type="protein sequence ID" value="GAH82446.1"/>
    <property type="molecule type" value="Genomic_DNA"/>
</dbReference>
<dbReference type="Gene3D" id="3.30.54.20">
    <property type="match status" value="1"/>
</dbReference>
<dbReference type="GO" id="GO:0004829">
    <property type="term" value="F:threonine-tRNA ligase activity"/>
    <property type="evidence" value="ECO:0007669"/>
    <property type="project" value="UniProtKB-EC"/>
</dbReference>
<name>X1IJ74_9ZZZZ</name>
<evidence type="ECO:0000256" key="7">
    <source>
        <dbReference type="ARBA" id="ARBA00022840"/>
    </source>
</evidence>
<comment type="catalytic activity">
    <reaction evidence="11">
        <text>tRNA(Thr) + L-threonine + ATP = L-threonyl-tRNA(Thr) + AMP + diphosphate + H(+)</text>
        <dbReference type="Rhea" id="RHEA:24624"/>
        <dbReference type="Rhea" id="RHEA-COMP:9670"/>
        <dbReference type="Rhea" id="RHEA-COMP:9704"/>
        <dbReference type="ChEBI" id="CHEBI:15378"/>
        <dbReference type="ChEBI" id="CHEBI:30616"/>
        <dbReference type="ChEBI" id="CHEBI:33019"/>
        <dbReference type="ChEBI" id="CHEBI:57926"/>
        <dbReference type="ChEBI" id="CHEBI:78442"/>
        <dbReference type="ChEBI" id="CHEBI:78534"/>
        <dbReference type="ChEBI" id="CHEBI:456215"/>
        <dbReference type="EC" id="6.1.1.3"/>
    </reaction>
</comment>
<evidence type="ECO:0000256" key="9">
    <source>
        <dbReference type="ARBA" id="ARBA00023146"/>
    </source>
</evidence>
<dbReference type="SUPFAM" id="SSF55186">
    <property type="entry name" value="ThrRS/AlaRS common domain"/>
    <property type="match status" value="1"/>
</dbReference>
<dbReference type="FunFam" id="3.30.980.10:FF:000005">
    <property type="entry name" value="Threonyl-tRNA synthetase, mitochondrial"/>
    <property type="match status" value="1"/>
</dbReference>
<evidence type="ECO:0000256" key="5">
    <source>
        <dbReference type="ARBA" id="ARBA00022741"/>
    </source>
</evidence>
<dbReference type="InterPro" id="IPR018163">
    <property type="entry name" value="Thr/Ala-tRNA-synth_IIc_edit"/>
</dbReference>
<dbReference type="GO" id="GO:0006435">
    <property type="term" value="P:threonyl-tRNA aminoacylation"/>
    <property type="evidence" value="ECO:0007669"/>
    <property type="project" value="TreeGrafter"/>
</dbReference>
<dbReference type="GO" id="GO:0046872">
    <property type="term" value="F:metal ion binding"/>
    <property type="evidence" value="ECO:0007669"/>
    <property type="project" value="UniProtKB-KW"/>
</dbReference>
<dbReference type="AlphaFoldDB" id="X1IJ74"/>
<comment type="similarity">
    <text evidence="1">Belongs to the class-II aminoacyl-tRNA synthetase family.</text>
</comment>
<feature type="non-terminal residue" evidence="13">
    <location>
        <position position="206"/>
    </location>
</feature>
<dbReference type="Pfam" id="PF07973">
    <property type="entry name" value="tRNA_SAD"/>
    <property type="match status" value="1"/>
</dbReference>
<keyword evidence="9" id="KW-0030">Aminoacyl-tRNA synthetase</keyword>
<gene>
    <name evidence="13" type="ORF">S03H2_55708</name>
</gene>
<evidence type="ECO:0000256" key="8">
    <source>
        <dbReference type="ARBA" id="ARBA00022917"/>
    </source>
</evidence>
<evidence type="ECO:0000256" key="10">
    <source>
        <dbReference type="ARBA" id="ARBA00031900"/>
    </source>
</evidence>
<evidence type="ECO:0000256" key="6">
    <source>
        <dbReference type="ARBA" id="ARBA00022833"/>
    </source>
</evidence>
<protein>
    <recommendedName>
        <fullName evidence="2">threonine--tRNA ligase</fullName>
        <ecNumber evidence="2">6.1.1.3</ecNumber>
    </recommendedName>
    <alternativeName>
        <fullName evidence="10">Threonyl-tRNA synthetase</fullName>
    </alternativeName>
</protein>
<dbReference type="FunFam" id="3.30.54.20:FF:000002">
    <property type="entry name" value="Threonine--tRNA ligase"/>
    <property type="match status" value="1"/>
</dbReference>
<keyword evidence="8" id="KW-0648">Protein biosynthesis</keyword>
<proteinExistence type="inferred from homology"/>
<reference evidence="13" key="1">
    <citation type="journal article" date="2014" name="Front. Microbiol.">
        <title>High frequency of phylogenetically diverse reductive dehalogenase-homologous genes in deep subseafloor sedimentary metagenomes.</title>
        <authorList>
            <person name="Kawai M."/>
            <person name="Futagami T."/>
            <person name="Toyoda A."/>
            <person name="Takaki Y."/>
            <person name="Nishi S."/>
            <person name="Hori S."/>
            <person name="Arai W."/>
            <person name="Tsubouchi T."/>
            <person name="Morono Y."/>
            <person name="Uchiyama I."/>
            <person name="Ito T."/>
            <person name="Fujiyama A."/>
            <person name="Inagaki F."/>
            <person name="Takami H."/>
        </authorList>
    </citation>
    <scope>NUCLEOTIDE SEQUENCE</scope>
    <source>
        <strain evidence="13">Expedition CK06-06</strain>
    </source>
</reference>
<dbReference type="EC" id="6.1.1.3" evidence="2"/>
<sequence length="206" mass="23358">MVANKGQKTDGDERLEVMRHSAAHVMAEAVQSIFPDARFGIGPAIENGFYYDFDLPRSLIPDDLPPIETKMAEIIAQNVPFTRQEVIKEEARRLFAAQPYKLELIDEIQDEKVSLYRQGPFVDLCHGPHVSSTGEIKAFKLVSIAGAYWRGDEHRPMLQRIYGVAFETREALAEHLKKLDQAARFDHRKLGRELDLFSIHEEAGPG</sequence>
<evidence type="ECO:0000259" key="12">
    <source>
        <dbReference type="SMART" id="SM00863"/>
    </source>
</evidence>
<dbReference type="InterPro" id="IPR012947">
    <property type="entry name" value="tRNA_SAD"/>
</dbReference>
<dbReference type="SMART" id="SM00863">
    <property type="entry name" value="tRNA_SAD"/>
    <property type="match status" value="1"/>
</dbReference>
<dbReference type="PANTHER" id="PTHR11451:SF44">
    <property type="entry name" value="THREONINE--TRNA LIGASE, CHLOROPLASTIC_MITOCHONDRIAL 2"/>
    <property type="match status" value="1"/>
</dbReference>
<evidence type="ECO:0000256" key="1">
    <source>
        <dbReference type="ARBA" id="ARBA00008226"/>
    </source>
</evidence>
<comment type="caution">
    <text evidence="13">The sequence shown here is derived from an EMBL/GenBank/DDBJ whole genome shotgun (WGS) entry which is preliminary data.</text>
</comment>
<keyword evidence="6" id="KW-0862">Zinc</keyword>